<sequence length="378" mass="41959">MGVPTRAPAILIGNLVPFLVATIFVIGRIYARIGLLRQLGTDDYLLLVGWASACTMCVLSCLGTKYGAGMHQNDIPKSAIAPALKLNYATRVCYSGSFCFIKLAICVFYYRVFGTMNSAKWQIYALAAFVIAFTIPLEVENIVSCNPPRKDWEPSVDGYCLNPIVGFWTSFACNLISDIWIILFAIPKVWALKMQKRQKNMLLGVLTLSWVVVIAGIVRIARLFPILHNPDVTWVSYDSSIWSSVEINVSIICFSAPAWKPIFKRFLPGFMYSLTDKTSGNGKPSYGDRSTRSRSVHRKGVFKLSRSSNKKALVSQSREELAKTTRSNQWELAAADMNVNDDVHGEENPRMDGGETGIMKSTGLVYQHLYQPGPSVAA</sequence>
<keyword evidence="3 7" id="KW-1133">Transmembrane helix</keyword>
<evidence type="ECO:0000256" key="5">
    <source>
        <dbReference type="ARBA" id="ARBA00038359"/>
    </source>
</evidence>
<feature type="transmembrane region" description="Helical" evidence="7">
    <location>
        <begin position="164"/>
        <end position="190"/>
    </location>
</feature>
<feature type="region of interest" description="Disordered" evidence="6">
    <location>
        <begin position="279"/>
        <end position="299"/>
    </location>
</feature>
<comment type="similarity">
    <text evidence="5">Belongs to the SAT4 family.</text>
</comment>
<dbReference type="PANTHER" id="PTHR33048:SF47">
    <property type="entry name" value="INTEGRAL MEMBRANE PROTEIN-RELATED"/>
    <property type="match status" value="1"/>
</dbReference>
<proteinExistence type="inferred from homology"/>
<evidence type="ECO:0000256" key="6">
    <source>
        <dbReference type="SAM" id="MobiDB-lite"/>
    </source>
</evidence>
<dbReference type="Proteomes" id="UP000308549">
    <property type="component" value="Unassembled WGS sequence"/>
</dbReference>
<comment type="caution">
    <text evidence="9">The sequence shown here is derived from an EMBL/GenBank/DDBJ whole genome shotgun (WGS) entry which is preliminary data.</text>
</comment>
<feature type="transmembrane region" description="Helical" evidence="7">
    <location>
        <begin position="12"/>
        <end position="31"/>
    </location>
</feature>
<accession>A0A4U0TZY7</accession>
<feature type="transmembrane region" description="Helical" evidence="7">
    <location>
        <begin position="123"/>
        <end position="144"/>
    </location>
</feature>
<keyword evidence="4 7" id="KW-0472">Membrane</keyword>
<comment type="subcellular location">
    <subcellularLocation>
        <location evidence="1">Membrane</location>
        <topology evidence="1">Multi-pass membrane protein</topology>
    </subcellularLocation>
</comment>
<reference evidence="9 10" key="1">
    <citation type="submission" date="2017-03" db="EMBL/GenBank/DDBJ databases">
        <title>Genomes of endolithic fungi from Antarctica.</title>
        <authorList>
            <person name="Coleine C."/>
            <person name="Masonjones S."/>
            <person name="Stajich J.E."/>
        </authorList>
    </citation>
    <scope>NUCLEOTIDE SEQUENCE [LARGE SCALE GENOMIC DNA]</scope>
    <source>
        <strain evidence="9 10">CCFEE 6315</strain>
    </source>
</reference>
<dbReference type="OrthoDB" id="444631at2759"/>
<dbReference type="EMBL" id="NAJL01000020">
    <property type="protein sequence ID" value="TKA27994.1"/>
    <property type="molecule type" value="Genomic_DNA"/>
</dbReference>
<gene>
    <name evidence="9" type="ORF">B0A50_04060</name>
</gene>
<evidence type="ECO:0000256" key="2">
    <source>
        <dbReference type="ARBA" id="ARBA00022692"/>
    </source>
</evidence>
<name>A0A4U0TZY7_9PEZI</name>
<dbReference type="PANTHER" id="PTHR33048">
    <property type="entry name" value="PTH11-LIKE INTEGRAL MEMBRANE PROTEIN (AFU_ORTHOLOGUE AFUA_5G11245)"/>
    <property type="match status" value="1"/>
</dbReference>
<feature type="domain" description="Rhodopsin" evidence="8">
    <location>
        <begin position="28"/>
        <end position="265"/>
    </location>
</feature>
<dbReference type="AlphaFoldDB" id="A0A4U0TZY7"/>
<keyword evidence="2 7" id="KW-0812">Transmembrane</keyword>
<dbReference type="Pfam" id="PF20684">
    <property type="entry name" value="Fung_rhodopsin"/>
    <property type="match status" value="1"/>
</dbReference>
<feature type="transmembrane region" description="Helical" evidence="7">
    <location>
        <begin position="88"/>
        <end position="111"/>
    </location>
</feature>
<evidence type="ECO:0000313" key="9">
    <source>
        <dbReference type="EMBL" id="TKA27994.1"/>
    </source>
</evidence>
<organism evidence="9 10">
    <name type="scientific">Salinomyces thailandicus</name>
    <dbReference type="NCBI Taxonomy" id="706561"/>
    <lineage>
        <taxon>Eukaryota</taxon>
        <taxon>Fungi</taxon>
        <taxon>Dikarya</taxon>
        <taxon>Ascomycota</taxon>
        <taxon>Pezizomycotina</taxon>
        <taxon>Dothideomycetes</taxon>
        <taxon>Dothideomycetidae</taxon>
        <taxon>Mycosphaerellales</taxon>
        <taxon>Teratosphaeriaceae</taxon>
        <taxon>Salinomyces</taxon>
    </lineage>
</organism>
<evidence type="ECO:0000256" key="1">
    <source>
        <dbReference type="ARBA" id="ARBA00004141"/>
    </source>
</evidence>
<dbReference type="InterPro" id="IPR049326">
    <property type="entry name" value="Rhodopsin_dom_fungi"/>
</dbReference>
<evidence type="ECO:0000313" key="10">
    <source>
        <dbReference type="Proteomes" id="UP000308549"/>
    </source>
</evidence>
<feature type="transmembrane region" description="Helical" evidence="7">
    <location>
        <begin position="202"/>
        <end position="221"/>
    </location>
</feature>
<dbReference type="InterPro" id="IPR052337">
    <property type="entry name" value="SAT4-like"/>
</dbReference>
<feature type="transmembrane region" description="Helical" evidence="7">
    <location>
        <begin position="43"/>
        <end position="68"/>
    </location>
</feature>
<dbReference type="GO" id="GO:0016020">
    <property type="term" value="C:membrane"/>
    <property type="evidence" value="ECO:0007669"/>
    <property type="project" value="UniProtKB-SubCell"/>
</dbReference>
<evidence type="ECO:0000259" key="8">
    <source>
        <dbReference type="Pfam" id="PF20684"/>
    </source>
</evidence>
<protein>
    <recommendedName>
        <fullName evidence="8">Rhodopsin domain-containing protein</fullName>
    </recommendedName>
</protein>
<evidence type="ECO:0000256" key="7">
    <source>
        <dbReference type="SAM" id="Phobius"/>
    </source>
</evidence>
<keyword evidence="10" id="KW-1185">Reference proteome</keyword>
<evidence type="ECO:0000256" key="3">
    <source>
        <dbReference type="ARBA" id="ARBA00022989"/>
    </source>
</evidence>
<evidence type="ECO:0000256" key="4">
    <source>
        <dbReference type="ARBA" id="ARBA00023136"/>
    </source>
</evidence>